<accession>A0A8J2V845</accession>
<keyword evidence="7" id="KW-0998">Cell outer membrane</keyword>
<dbReference type="InterPro" id="IPR003423">
    <property type="entry name" value="OMP_efflux"/>
</dbReference>
<gene>
    <name evidence="10" type="ORF">GCM10011312_03380</name>
</gene>
<evidence type="ECO:0000256" key="1">
    <source>
        <dbReference type="ARBA" id="ARBA00004442"/>
    </source>
</evidence>
<keyword evidence="9" id="KW-0732">Signal</keyword>
<protein>
    <submittedName>
        <fullName evidence="10">Transporter</fullName>
    </submittedName>
</protein>
<dbReference type="RefSeq" id="WP_188438824.1">
    <property type="nucleotide sequence ID" value="NZ_BMGK01000001.1"/>
</dbReference>
<evidence type="ECO:0000256" key="6">
    <source>
        <dbReference type="ARBA" id="ARBA00023136"/>
    </source>
</evidence>
<keyword evidence="11" id="KW-1185">Reference proteome</keyword>
<evidence type="ECO:0000256" key="8">
    <source>
        <dbReference type="SAM" id="Coils"/>
    </source>
</evidence>
<dbReference type="Proteomes" id="UP000652231">
    <property type="component" value="Unassembled WGS sequence"/>
</dbReference>
<feature type="chain" id="PRO_5035185437" evidence="9">
    <location>
        <begin position="19"/>
        <end position="446"/>
    </location>
</feature>
<dbReference type="GO" id="GO:0015288">
    <property type="term" value="F:porin activity"/>
    <property type="evidence" value="ECO:0007669"/>
    <property type="project" value="TreeGrafter"/>
</dbReference>
<keyword evidence="4" id="KW-1134">Transmembrane beta strand</keyword>
<dbReference type="AlphaFoldDB" id="A0A8J2V845"/>
<dbReference type="PANTHER" id="PTHR30026">
    <property type="entry name" value="OUTER MEMBRANE PROTEIN TOLC"/>
    <property type="match status" value="1"/>
</dbReference>
<feature type="signal peptide" evidence="9">
    <location>
        <begin position="1"/>
        <end position="18"/>
    </location>
</feature>
<evidence type="ECO:0000256" key="2">
    <source>
        <dbReference type="ARBA" id="ARBA00007613"/>
    </source>
</evidence>
<evidence type="ECO:0000256" key="3">
    <source>
        <dbReference type="ARBA" id="ARBA00022448"/>
    </source>
</evidence>
<organism evidence="10 11">
    <name type="scientific">Planktosalinus lacus</name>
    <dbReference type="NCBI Taxonomy" id="1526573"/>
    <lineage>
        <taxon>Bacteria</taxon>
        <taxon>Pseudomonadati</taxon>
        <taxon>Bacteroidota</taxon>
        <taxon>Flavobacteriia</taxon>
        <taxon>Flavobacteriales</taxon>
        <taxon>Flavobacteriaceae</taxon>
        <taxon>Planktosalinus</taxon>
    </lineage>
</organism>
<reference evidence="10" key="2">
    <citation type="submission" date="2020-09" db="EMBL/GenBank/DDBJ databases">
        <authorList>
            <person name="Sun Q."/>
            <person name="Zhou Y."/>
        </authorList>
    </citation>
    <scope>NUCLEOTIDE SEQUENCE</scope>
    <source>
        <strain evidence="10">CGMCC 1.12924</strain>
    </source>
</reference>
<keyword evidence="6" id="KW-0472">Membrane</keyword>
<comment type="caution">
    <text evidence="10">The sequence shown here is derived from an EMBL/GenBank/DDBJ whole genome shotgun (WGS) entry which is preliminary data.</text>
</comment>
<dbReference type="GO" id="GO:0009279">
    <property type="term" value="C:cell outer membrane"/>
    <property type="evidence" value="ECO:0007669"/>
    <property type="project" value="UniProtKB-SubCell"/>
</dbReference>
<keyword evidence="5" id="KW-0812">Transmembrane</keyword>
<evidence type="ECO:0000313" key="10">
    <source>
        <dbReference type="EMBL" id="GGD82488.1"/>
    </source>
</evidence>
<dbReference type="EMBL" id="BMGK01000001">
    <property type="protein sequence ID" value="GGD82488.1"/>
    <property type="molecule type" value="Genomic_DNA"/>
</dbReference>
<evidence type="ECO:0000256" key="5">
    <source>
        <dbReference type="ARBA" id="ARBA00022692"/>
    </source>
</evidence>
<dbReference type="PANTHER" id="PTHR30026:SF20">
    <property type="entry name" value="OUTER MEMBRANE PROTEIN TOLC"/>
    <property type="match status" value="1"/>
</dbReference>
<evidence type="ECO:0000256" key="9">
    <source>
        <dbReference type="SAM" id="SignalP"/>
    </source>
</evidence>
<proteinExistence type="inferred from homology"/>
<dbReference type="GO" id="GO:0015562">
    <property type="term" value="F:efflux transmembrane transporter activity"/>
    <property type="evidence" value="ECO:0007669"/>
    <property type="project" value="InterPro"/>
</dbReference>
<name>A0A8J2V845_9FLAO</name>
<reference evidence="10" key="1">
    <citation type="journal article" date="2014" name="Int. J. Syst. Evol. Microbiol.">
        <title>Complete genome sequence of Corynebacterium casei LMG S-19264T (=DSM 44701T), isolated from a smear-ripened cheese.</title>
        <authorList>
            <consortium name="US DOE Joint Genome Institute (JGI-PGF)"/>
            <person name="Walter F."/>
            <person name="Albersmeier A."/>
            <person name="Kalinowski J."/>
            <person name="Ruckert C."/>
        </authorList>
    </citation>
    <scope>NUCLEOTIDE SEQUENCE</scope>
    <source>
        <strain evidence="10">CGMCC 1.12924</strain>
    </source>
</reference>
<keyword evidence="3" id="KW-0813">Transport</keyword>
<sequence>MFRFSILFLLLVNLGMNAQQEQDYSFSLEEAITFALDSNYTAINAKRDVLAAIKQKWETTATGLPQINANVDYRNNLKQPVTLIPAEFSGGEPGTFTPVVFGVPETMSATATLNQLLFDGSYIVALEASKTFLEYSRNLEQKTTSVIRKEVVNAYGNVLLARENIKILESNKSTLEKNLRETTEIFKNGLTEEEDVEQLQITLSTIETQLKNAERILDLSSQMLNITLGIDLENTITLTDNLESLIAENIDLQLLTSELTLDKNIDYKIANNFTEQRRLELKLERYKALPTLSGFVNYGTQANSDSFTFLDSEQRWFQSSIAGVSLQIPIFSSLGRTAKTQRARIAFDQAKTEFEETVQKIKLEANSAKNEYRFSIDNYENSKSNLDLAERIERKNQIKFFEGLSSSFDLRQAQLQLYNAQQEYLQAMLDVINKKAELERILNTTN</sequence>
<evidence type="ECO:0000256" key="4">
    <source>
        <dbReference type="ARBA" id="ARBA00022452"/>
    </source>
</evidence>
<dbReference type="InterPro" id="IPR051906">
    <property type="entry name" value="TolC-like"/>
</dbReference>
<evidence type="ECO:0000313" key="11">
    <source>
        <dbReference type="Proteomes" id="UP000652231"/>
    </source>
</evidence>
<comment type="similarity">
    <text evidence="2">Belongs to the outer membrane factor (OMF) (TC 1.B.17) family.</text>
</comment>
<dbReference type="SUPFAM" id="SSF56954">
    <property type="entry name" value="Outer membrane efflux proteins (OEP)"/>
    <property type="match status" value="1"/>
</dbReference>
<evidence type="ECO:0000256" key="7">
    <source>
        <dbReference type="ARBA" id="ARBA00023237"/>
    </source>
</evidence>
<dbReference type="Pfam" id="PF02321">
    <property type="entry name" value="OEP"/>
    <property type="match status" value="1"/>
</dbReference>
<comment type="subcellular location">
    <subcellularLocation>
        <location evidence="1">Cell outer membrane</location>
    </subcellularLocation>
</comment>
<dbReference type="GO" id="GO:1990281">
    <property type="term" value="C:efflux pump complex"/>
    <property type="evidence" value="ECO:0007669"/>
    <property type="project" value="TreeGrafter"/>
</dbReference>
<dbReference type="Gene3D" id="1.20.1600.10">
    <property type="entry name" value="Outer membrane efflux proteins (OEP)"/>
    <property type="match status" value="1"/>
</dbReference>
<feature type="coiled-coil region" evidence="8">
    <location>
        <begin position="158"/>
        <end position="216"/>
    </location>
</feature>
<keyword evidence="8" id="KW-0175">Coiled coil</keyword>